<keyword evidence="3" id="KW-0813">Transport</keyword>
<keyword evidence="3" id="KW-0410">Iron transport</keyword>
<dbReference type="GeneID" id="19323899"/>
<dbReference type="GO" id="GO:0015093">
    <property type="term" value="F:ferrous iron transmembrane transporter activity"/>
    <property type="evidence" value="ECO:0007669"/>
    <property type="project" value="TreeGrafter"/>
</dbReference>
<dbReference type="PANTHER" id="PTHR31632:SF2">
    <property type="entry name" value="PLASMA MEMBRANE IRON PERMEASE"/>
    <property type="match status" value="1"/>
</dbReference>
<evidence type="ECO:0000256" key="7">
    <source>
        <dbReference type="SAM" id="Phobius"/>
    </source>
</evidence>
<keyword evidence="3" id="KW-0408">Iron</keyword>
<dbReference type="KEGG" id="tmn:UCRPA7_3540"/>
<feature type="transmembrane region" description="Helical" evidence="7">
    <location>
        <begin position="146"/>
        <end position="173"/>
    </location>
</feature>
<feature type="transmembrane region" description="Helical" evidence="7">
    <location>
        <begin position="179"/>
        <end position="198"/>
    </location>
</feature>
<evidence type="ECO:0000256" key="6">
    <source>
        <dbReference type="ARBA" id="ARBA00023136"/>
    </source>
</evidence>
<protein>
    <submittedName>
        <fullName evidence="8">Putative plasma membrane iron permease protein</fullName>
    </submittedName>
</protein>
<gene>
    <name evidence="8" type="ORF">UCRPA7_3540</name>
</gene>
<evidence type="ECO:0000256" key="1">
    <source>
        <dbReference type="ARBA" id="ARBA00004141"/>
    </source>
</evidence>
<evidence type="ECO:0000256" key="4">
    <source>
        <dbReference type="ARBA" id="ARBA00022692"/>
    </source>
</evidence>
<evidence type="ECO:0000313" key="9">
    <source>
        <dbReference type="Proteomes" id="UP000014074"/>
    </source>
</evidence>
<dbReference type="Pfam" id="PF03239">
    <property type="entry name" value="FTR1"/>
    <property type="match status" value="1"/>
</dbReference>
<keyword evidence="4 7" id="KW-0812">Transmembrane</keyword>
<reference evidence="9" key="1">
    <citation type="journal article" date="2013" name="Genome Announc.">
        <title>Draft genome sequence of the ascomycete Phaeoacremonium aleophilum strain UCR-PA7, a causal agent of the esca disease complex in grapevines.</title>
        <authorList>
            <person name="Blanco-Ulate B."/>
            <person name="Rolshausen P."/>
            <person name="Cantu D."/>
        </authorList>
    </citation>
    <scope>NUCLEOTIDE SEQUENCE [LARGE SCALE GENOMIC DNA]</scope>
    <source>
        <strain evidence="9">UCR-PA7</strain>
    </source>
</reference>
<evidence type="ECO:0000256" key="3">
    <source>
        <dbReference type="ARBA" id="ARBA00022496"/>
    </source>
</evidence>
<feature type="transmembrane region" description="Helical" evidence="7">
    <location>
        <begin position="210"/>
        <end position="230"/>
    </location>
</feature>
<dbReference type="HOGENOM" id="CLU_046738_0_1_1"/>
<evidence type="ECO:0000256" key="5">
    <source>
        <dbReference type="ARBA" id="ARBA00022989"/>
    </source>
</evidence>
<keyword evidence="9" id="KW-1185">Reference proteome</keyword>
<accession>R8BNL3</accession>
<sequence length="320" mass="34903">MADYFSLPIFFITFREALETAIIVSVLLALIKRTLTPQDDPSLRQKLANQVWLGTAVGMVTVIILGIIVMAGVYGLESESLAGAEDIWEGLFSLGASIIITIMGAVLLRVSKLQDKWRIKLSQALSPSSTQKGPFLERFKYLSEKYALFVLPFITILREGFEAVLFIAGVGLGISPASIPLPAITGLLTGAFIGYLIYKGSNVAPIQYFLILSTCFLYLVGAGLFSKGVWHLEAYQWNMIVGGDAAELGSGPGSYDIRRSVWHVNNSATVGSVVSYNLYWIAVALGFGVMICKEKGYGPFDKRGFKSDDDLRPLLANPPR</sequence>
<dbReference type="PANTHER" id="PTHR31632">
    <property type="entry name" value="IRON TRANSPORTER FTH1"/>
    <property type="match status" value="1"/>
</dbReference>
<proteinExistence type="inferred from homology"/>
<comment type="similarity">
    <text evidence="2">Belongs to the oxidase-dependent Fe transporter (OFeT) (TC 9.A.10.1) family.</text>
</comment>
<dbReference type="GO" id="GO:0033573">
    <property type="term" value="C:high-affinity iron permease complex"/>
    <property type="evidence" value="ECO:0007669"/>
    <property type="project" value="InterPro"/>
</dbReference>
<dbReference type="EMBL" id="KB933059">
    <property type="protein sequence ID" value="EOO00942.1"/>
    <property type="molecule type" value="Genomic_DNA"/>
</dbReference>
<feature type="transmembrane region" description="Helical" evidence="7">
    <location>
        <begin position="273"/>
        <end position="292"/>
    </location>
</feature>
<dbReference type="eggNOG" id="ENOG502QQWE">
    <property type="taxonomic scope" value="Eukaryota"/>
</dbReference>
<evidence type="ECO:0000256" key="2">
    <source>
        <dbReference type="ARBA" id="ARBA00008333"/>
    </source>
</evidence>
<keyword evidence="3" id="KW-0406">Ion transport</keyword>
<dbReference type="AlphaFoldDB" id="R8BNL3"/>
<organism evidence="8 9">
    <name type="scientific">Phaeoacremonium minimum (strain UCR-PA7)</name>
    <name type="common">Esca disease fungus</name>
    <name type="synonym">Togninia minima</name>
    <dbReference type="NCBI Taxonomy" id="1286976"/>
    <lineage>
        <taxon>Eukaryota</taxon>
        <taxon>Fungi</taxon>
        <taxon>Dikarya</taxon>
        <taxon>Ascomycota</taxon>
        <taxon>Pezizomycotina</taxon>
        <taxon>Sordariomycetes</taxon>
        <taxon>Sordariomycetidae</taxon>
        <taxon>Togniniales</taxon>
        <taxon>Togniniaceae</taxon>
        <taxon>Phaeoacremonium</taxon>
    </lineage>
</organism>
<feature type="transmembrane region" description="Helical" evidence="7">
    <location>
        <begin position="6"/>
        <end position="31"/>
    </location>
</feature>
<name>R8BNL3_PHAM7</name>
<dbReference type="Proteomes" id="UP000014074">
    <property type="component" value="Unassembled WGS sequence"/>
</dbReference>
<keyword evidence="5 7" id="KW-1133">Transmembrane helix</keyword>
<keyword evidence="6 7" id="KW-0472">Membrane</keyword>
<evidence type="ECO:0000313" key="8">
    <source>
        <dbReference type="EMBL" id="EOO00942.1"/>
    </source>
</evidence>
<dbReference type="RefSeq" id="XP_007914300.1">
    <property type="nucleotide sequence ID" value="XM_007916109.1"/>
</dbReference>
<comment type="subcellular location">
    <subcellularLocation>
        <location evidence="1">Membrane</location>
        <topology evidence="1">Multi-pass membrane protein</topology>
    </subcellularLocation>
</comment>
<dbReference type="OrthoDB" id="4364at2759"/>
<dbReference type="InterPro" id="IPR004923">
    <property type="entry name" value="FTR1/Fip1/EfeU"/>
</dbReference>
<feature type="transmembrane region" description="Helical" evidence="7">
    <location>
        <begin position="87"/>
        <end position="110"/>
    </location>
</feature>
<feature type="transmembrane region" description="Helical" evidence="7">
    <location>
        <begin position="51"/>
        <end position="75"/>
    </location>
</feature>